<dbReference type="AlphaFoldDB" id="A0A143QT10"/>
<dbReference type="PATRIC" id="fig|1653479.3.peg.4948"/>
<evidence type="ECO:0000259" key="2">
    <source>
        <dbReference type="Pfam" id="PF09990"/>
    </source>
</evidence>
<feature type="transmembrane region" description="Helical" evidence="1">
    <location>
        <begin position="141"/>
        <end position="162"/>
    </location>
</feature>
<dbReference type="Proteomes" id="UP000076038">
    <property type="component" value="Chromosome"/>
</dbReference>
<dbReference type="Pfam" id="PF09990">
    <property type="entry name" value="DUF2231"/>
    <property type="match status" value="1"/>
</dbReference>
<evidence type="ECO:0000256" key="1">
    <source>
        <dbReference type="SAM" id="Phobius"/>
    </source>
</evidence>
<organism evidence="3 4">
    <name type="scientific">Rhodococcoides fascians</name>
    <name type="common">Rhodococcus fascians</name>
    <dbReference type="NCBI Taxonomy" id="1828"/>
    <lineage>
        <taxon>Bacteria</taxon>
        <taxon>Bacillati</taxon>
        <taxon>Actinomycetota</taxon>
        <taxon>Actinomycetes</taxon>
        <taxon>Mycobacteriales</taxon>
        <taxon>Nocardiaceae</taxon>
        <taxon>Rhodococcoides</taxon>
    </lineage>
</organism>
<keyword evidence="4" id="KW-1185">Reference proteome</keyword>
<dbReference type="EMBL" id="CP015220">
    <property type="protein sequence ID" value="AMY26150.1"/>
    <property type="molecule type" value="Genomic_DNA"/>
</dbReference>
<accession>A0A143QT10</accession>
<evidence type="ECO:0000313" key="4">
    <source>
        <dbReference type="Proteomes" id="UP000076038"/>
    </source>
</evidence>
<dbReference type="GeneID" id="93555095"/>
<protein>
    <recommendedName>
        <fullName evidence="2">DUF2231 domain-containing protein</fullName>
    </recommendedName>
</protein>
<reference evidence="4" key="2">
    <citation type="submission" date="2016-04" db="EMBL/GenBank/DDBJ databases">
        <title>Complete Genome and Plasmid Sequences for Rhodococcus fascians D188 and Draft Sequences for Rhodococcus spp. Isolates PBTS 1 and PBTS 2.</title>
        <authorList>
            <person name="Stamer R."/>
            <person name="Vereecke D."/>
            <person name="Zhang Y."/>
            <person name="Schilkey F."/>
            <person name="Devitt N."/>
            <person name="Randall J."/>
        </authorList>
    </citation>
    <scope>NUCLEOTIDE SEQUENCE [LARGE SCALE GENOMIC DNA]</scope>
    <source>
        <strain evidence="4">PBTS2</strain>
    </source>
</reference>
<name>A0A143QT10_RHOFA</name>
<keyword evidence="1" id="KW-0472">Membrane</keyword>
<dbReference type="RefSeq" id="WP_032388485.1">
    <property type="nucleotide sequence ID" value="NZ_CAKKLU010000007.1"/>
</dbReference>
<feature type="transmembrane region" description="Helical" evidence="1">
    <location>
        <begin position="79"/>
        <end position="97"/>
    </location>
</feature>
<dbReference type="InterPro" id="IPR019251">
    <property type="entry name" value="DUF2231_TM"/>
</dbReference>
<reference evidence="3 4" key="1">
    <citation type="journal article" date="2016" name="Genome Announc.">
        <title>Complete Genome and Plasmid Sequences for Rhodococcus fascians D188 and Draft Sequences for Rhodococcus Isolates PBTS 1 and PBTS 2.</title>
        <authorList>
            <person name="Stamler R.A."/>
            <person name="Vereecke D."/>
            <person name="Zhang Y."/>
            <person name="Schilkey F."/>
            <person name="Devitt N."/>
            <person name="Randall J.J."/>
        </authorList>
    </citation>
    <scope>NUCLEOTIDE SEQUENCE [LARGE SCALE GENOMIC DNA]</scope>
    <source>
        <strain evidence="3 4">PBTS2</strain>
    </source>
</reference>
<keyword evidence="1" id="KW-1133">Transmembrane helix</keyword>
<sequence>MTIKQALDSLETASFLDGPSDAIHGVLAPAVADSAVGSALHGRWIGHPIHPALVTVTIGSWTSAVALDLVKNQSRAAKIVVALGLASAPPAIATGWADWSTMNTVQRRVGIIHAASNATGVFLFLGSYLRRRKQTDGVAKALAAAGLAAAGLGGLIGGHLAYSTPGSEAESEARHRLPS</sequence>
<gene>
    <name evidence="3" type="ORF">A3Q41_04890</name>
</gene>
<dbReference type="KEGG" id="rhs:A3Q41_04890"/>
<feature type="transmembrane region" description="Helical" evidence="1">
    <location>
        <begin position="109"/>
        <end position="129"/>
    </location>
</feature>
<evidence type="ECO:0000313" key="3">
    <source>
        <dbReference type="EMBL" id="AMY26150.1"/>
    </source>
</evidence>
<proteinExistence type="predicted"/>
<feature type="domain" description="DUF2231" evidence="2">
    <location>
        <begin position="46"/>
        <end position="163"/>
    </location>
</feature>
<keyword evidence="1" id="KW-0812">Transmembrane</keyword>
<dbReference type="OrthoDB" id="147178at2"/>